<accession>A0A0F4JAH6</accession>
<organism evidence="3 4">
    <name type="scientific">Streptomyces katrae</name>
    <dbReference type="NCBI Taxonomy" id="68223"/>
    <lineage>
        <taxon>Bacteria</taxon>
        <taxon>Bacillati</taxon>
        <taxon>Actinomycetota</taxon>
        <taxon>Actinomycetes</taxon>
        <taxon>Kitasatosporales</taxon>
        <taxon>Streptomycetaceae</taxon>
        <taxon>Streptomyces</taxon>
    </lineage>
</organism>
<sequence>MSAAGRPLTRAQKTVLGLAFVPMVGTGLAGGFGTYTNISNAYGSGTAVGAVAAGEGATAVLALVLLGLTMLGQSSPLVIRSGLWALPAAASAMSSMAAKSPGEIVIYALTPMGMTASAEGAAFLARRIVVHRDGRDGEAERRAAEVVQALAYHRARAAHHPDEKVRRKSELKAWTLARKVGTGDLTLGDRLLDVQRDRITAGADTALAAMFDTPTTPALTTGSTPSTPAIESGQTDTYRSTSDREESADPAPAASAPWAAEGPAPVMDATPDPVPADAAPAVDSTRPALVVAADRPRARRATGRVPQSARSSAPTRSRDELLAEARSLTESWSVKELTADRLRKTLRTSPANGRMLRDTLRGEREAAAAESAAADVA</sequence>
<evidence type="ECO:0000313" key="3">
    <source>
        <dbReference type="EMBL" id="KJY29951.1"/>
    </source>
</evidence>
<feature type="compositionally biased region" description="Low complexity" evidence="1">
    <location>
        <begin position="249"/>
        <end position="293"/>
    </location>
</feature>
<protein>
    <submittedName>
        <fullName evidence="3">Conjugal transfer protein</fullName>
    </submittedName>
</protein>
<evidence type="ECO:0000256" key="2">
    <source>
        <dbReference type="SAM" id="Phobius"/>
    </source>
</evidence>
<keyword evidence="2" id="KW-1133">Transmembrane helix</keyword>
<feature type="transmembrane region" description="Helical" evidence="2">
    <location>
        <begin position="47"/>
        <end position="70"/>
    </location>
</feature>
<dbReference type="AlphaFoldDB" id="A0A0F4JAH6"/>
<dbReference type="Proteomes" id="UP000033551">
    <property type="component" value="Unassembled WGS sequence"/>
</dbReference>
<dbReference type="EMBL" id="JZWV01000602">
    <property type="protein sequence ID" value="KJY29951.1"/>
    <property type="molecule type" value="Genomic_DNA"/>
</dbReference>
<feature type="transmembrane region" description="Helical" evidence="2">
    <location>
        <begin position="15"/>
        <end position="35"/>
    </location>
</feature>
<keyword evidence="2" id="KW-0472">Membrane</keyword>
<dbReference type="OrthoDB" id="4142891at2"/>
<comment type="caution">
    <text evidence="3">The sequence shown here is derived from an EMBL/GenBank/DDBJ whole genome shotgun (WGS) entry which is preliminary data.</text>
</comment>
<dbReference type="RefSeq" id="WP_045949195.1">
    <property type="nucleotide sequence ID" value="NZ_JZWV01000602.1"/>
</dbReference>
<keyword evidence="2" id="KW-0812">Transmembrane</keyword>
<proteinExistence type="predicted"/>
<feature type="region of interest" description="Disordered" evidence="1">
    <location>
        <begin position="214"/>
        <end position="320"/>
    </location>
</feature>
<keyword evidence="4" id="KW-1185">Reference proteome</keyword>
<gene>
    <name evidence="3" type="ORF">VR44_21510</name>
</gene>
<evidence type="ECO:0000256" key="1">
    <source>
        <dbReference type="SAM" id="MobiDB-lite"/>
    </source>
</evidence>
<feature type="compositionally biased region" description="Low complexity" evidence="1">
    <location>
        <begin position="214"/>
        <end position="229"/>
    </location>
</feature>
<name>A0A0F4JAH6_9ACTN</name>
<dbReference type="PATRIC" id="fig|68223.7.peg.180"/>
<evidence type="ECO:0000313" key="4">
    <source>
        <dbReference type="Proteomes" id="UP000033551"/>
    </source>
</evidence>
<reference evidence="3 4" key="1">
    <citation type="submission" date="2015-02" db="EMBL/GenBank/DDBJ databases">
        <authorList>
            <person name="Ju K.-S."/>
            <person name="Doroghazi J.R."/>
            <person name="Metcalf W."/>
        </authorList>
    </citation>
    <scope>NUCLEOTIDE SEQUENCE [LARGE SCALE GENOMIC DNA]</scope>
    <source>
        <strain evidence="3 4">NRRL ISP-5550</strain>
    </source>
</reference>